<evidence type="ECO:0000313" key="2">
    <source>
        <dbReference type="EMBL" id="UYP47718.1"/>
    </source>
</evidence>
<accession>A0ABY6HWI8</accession>
<dbReference type="CDD" id="cd06262">
    <property type="entry name" value="metallo-hydrolase-like_MBL-fold"/>
    <property type="match status" value="1"/>
</dbReference>
<organism evidence="2 3">
    <name type="scientific">Candidatus Lokiarchaeum ossiferum</name>
    <dbReference type="NCBI Taxonomy" id="2951803"/>
    <lineage>
        <taxon>Archaea</taxon>
        <taxon>Promethearchaeati</taxon>
        <taxon>Promethearchaeota</taxon>
        <taxon>Promethearchaeia</taxon>
        <taxon>Promethearchaeales</taxon>
        <taxon>Promethearchaeaceae</taxon>
        <taxon>Candidatus Lokiarchaeum</taxon>
    </lineage>
</organism>
<name>A0ABY6HWI8_9ARCH</name>
<proteinExistence type="predicted"/>
<sequence>MDLPNLENLEITQLTPEVFFIHQIKASSYFTRSDGILLLPSISKNKTPVILDLNLEPKEIMLVYDTFNLSQYSKIDYIISHGHMDHIANVYKWEELGATIHCPDEHKEKLVDVTHFYGDYGFYKGVKKKIVEKFAPMMGYHECKNLPQTFKSGNTLVFDLLKIETISLYGHSVGHVGFFLPDIQLLHISCVGFDLQDPKELNRGFGPWYGFDECNLDIYQADITKLEKKFMEEAKIMTSSHSYIVYKKNSFPFDYMRKKIENNQKKVDDAIRTLHIDQLSQKEQLQLLLDQDIFFPKAKMISPLREIFTYWEKGIIKHHLK</sequence>
<dbReference type="EMBL" id="CP104013">
    <property type="protein sequence ID" value="UYP47718.1"/>
    <property type="molecule type" value="Genomic_DNA"/>
</dbReference>
<keyword evidence="3" id="KW-1185">Reference proteome</keyword>
<evidence type="ECO:0000259" key="1">
    <source>
        <dbReference type="SMART" id="SM00849"/>
    </source>
</evidence>
<dbReference type="Proteomes" id="UP001208689">
    <property type="component" value="Chromosome"/>
</dbReference>
<dbReference type="SMART" id="SM00849">
    <property type="entry name" value="Lactamase_B"/>
    <property type="match status" value="1"/>
</dbReference>
<evidence type="ECO:0000313" key="3">
    <source>
        <dbReference type="Proteomes" id="UP001208689"/>
    </source>
</evidence>
<gene>
    <name evidence="2" type="ORF">NEF87_004003</name>
</gene>
<dbReference type="InterPro" id="IPR036866">
    <property type="entry name" value="RibonucZ/Hydroxyglut_hydro"/>
</dbReference>
<reference evidence="2" key="1">
    <citation type="submission" date="2022-09" db="EMBL/GenBank/DDBJ databases">
        <title>Actin cytoskeleton and complex cell architecture in an #Asgard archaeon.</title>
        <authorList>
            <person name="Ponce Toledo R.I."/>
            <person name="Schleper C."/>
            <person name="Rodrigues Oliveira T."/>
            <person name="Wollweber F."/>
            <person name="Xu J."/>
            <person name="Rittmann S."/>
            <person name="Klingl A."/>
            <person name="Pilhofer M."/>
        </authorList>
    </citation>
    <scope>NUCLEOTIDE SEQUENCE</scope>
    <source>
        <strain evidence="2">B-35</strain>
    </source>
</reference>
<protein>
    <recommendedName>
        <fullName evidence="1">Metallo-beta-lactamase domain-containing protein</fullName>
    </recommendedName>
</protein>
<feature type="domain" description="Metallo-beta-lactamase" evidence="1">
    <location>
        <begin position="32"/>
        <end position="241"/>
    </location>
</feature>
<dbReference type="SUPFAM" id="SSF56281">
    <property type="entry name" value="Metallo-hydrolase/oxidoreductase"/>
    <property type="match status" value="1"/>
</dbReference>
<dbReference type="Gene3D" id="3.60.15.10">
    <property type="entry name" value="Ribonuclease Z/Hydroxyacylglutathione hydrolase-like"/>
    <property type="match status" value="1"/>
</dbReference>
<dbReference type="InterPro" id="IPR001279">
    <property type="entry name" value="Metallo-B-lactamas"/>
</dbReference>